<dbReference type="RefSeq" id="WP_234864282.1">
    <property type="nucleotide sequence ID" value="NZ_JAKEVY010000001.1"/>
</dbReference>
<sequence>MQIHLIDGHFTVAEAEKLLNAIVKAKVAFHEERLAAKEPTVEEVLHSERRIKDIQNELRKALVRVRASGGEKIHLQAAIDIDFIAVMDCA</sequence>
<name>A0ABS9BFY8_9BACT</name>
<dbReference type="Proteomes" id="UP001200145">
    <property type="component" value="Unassembled WGS sequence"/>
</dbReference>
<gene>
    <name evidence="1" type="ORF">L0U88_03805</name>
</gene>
<protein>
    <submittedName>
        <fullName evidence="1">Uncharacterized protein</fullName>
    </submittedName>
</protein>
<dbReference type="EMBL" id="JAKEVY010000001">
    <property type="protein sequence ID" value="MCF1713754.1"/>
    <property type="molecule type" value="Genomic_DNA"/>
</dbReference>
<organism evidence="1 2">
    <name type="scientific">Flavihumibacter fluminis</name>
    <dbReference type="NCBI Taxonomy" id="2909236"/>
    <lineage>
        <taxon>Bacteria</taxon>
        <taxon>Pseudomonadati</taxon>
        <taxon>Bacteroidota</taxon>
        <taxon>Chitinophagia</taxon>
        <taxon>Chitinophagales</taxon>
        <taxon>Chitinophagaceae</taxon>
        <taxon>Flavihumibacter</taxon>
    </lineage>
</organism>
<keyword evidence="2" id="KW-1185">Reference proteome</keyword>
<evidence type="ECO:0000313" key="1">
    <source>
        <dbReference type="EMBL" id="MCF1713754.1"/>
    </source>
</evidence>
<accession>A0ABS9BFY8</accession>
<comment type="caution">
    <text evidence="1">The sequence shown here is derived from an EMBL/GenBank/DDBJ whole genome shotgun (WGS) entry which is preliminary data.</text>
</comment>
<proteinExistence type="predicted"/>
<evidence type="ECO:0000313" key="2">
    <source>
        <dbReference type="Proteomes" id="UP001200145"/>
    </source>
</evidence>
<reference evidence="1 2" key="1">
    <citation type="submission" date="2022-01" db="EMBL/GenBank/DDBJ databases">
        <title>Flavihumibacter sp. nov., isolated from sediment of a river.</title>
        <authorList>
            <person name="Liu H."/>
        </authorList>
    </citation>
    <scope>NUCLEOTIDE SEQUENCE [LARGE SCALE GENOMIC DNA]</scope>
    <source>
        <strain evidence="1 2">RY-1</strain>
    </source>
</reference>